<feature type="transmembrane region" description="Helical" evidence="2">
    <location>
        <begin position="81"/>
        <end position="101"/>
    </location>
</feature>
<keyword evidence="5" id="KW-1185">Reference proteome</keyword>
<organism evidence="4 5">
    <name type="scientific">Plantactinospora sonchi</name>
    <dbReference type="NCBI Taxonomy" id="1544735"/>
    <lineage>
        <taxon>Bacteria</taxon>
        <taxon>Bacillati</taxon>
        <taxon>Actinomycetota</taxon>
        <taxon>Actinomycetes</taxon>
        <taxon>Micromonosporales</taxon>
        <taxon>Micromonosporaceae</taxon>
        <taxon>Plantactinospora</taxon>
    </lineage>
</organism>
<keyword evidence="2" id="KW-1133">Transmembrane helix</keyword>
<feature type="transmembrane region" description="Helical" evidence="2">
    <location>
        <begin position="152"/>
        <end position="176"/>
    </location>
</feature>
<feature type="transmembrane region" description="Helical" evidence="2">
    <location>
        <begin position="121"/>
        <end position="140"/>
    </location>
</feature>
<dbReference type="EMBL" id="JAZGQK010000025">
    <property type="protein sequence ID" value="MEE6262043.1"/>
    <property type="molecule type" value="Genomic_DNA"/>
</dbReference>
<accession>A0ABU7RZS3</accession>
<reference evidence="4 5" key="1">
    <citation type="submission" date="2024-01" db="EMBL/GenBank/DDBJ databases">
        <title>Genome insights into Plantactinospora sonchi sp. nov.</title>
        <authorList>
            <person name="Wang L."/>
        </authorList>
    </citation>
    <scope>NUCLEOTIDE SEQUENCE [LARGE SCALE GENOMIC DNA]</scope>
    <source>
        <strain evidence="4 5">NEAU-QY2</strain>
    </source>
</reference>
<dbReference type="RefSeq" id="WP_331215717.1">
    <property type="nucleotide sequence ID" value="NZ_JAZGQK010000016.1"/>
</dbReference>
<feature type="compositionally biased region" description="Low complexity" evidence="1">
    <location>
        <begin position="281"/>
        <end position="306"/>
    </location>
</feature>
<feature type="transmembrane region" description="Helical" evidence="2">
    <location>
        <begin position="30"/>
        <end position="48"/>
    </location>
</feature>
<feature type="transmembrane region" description="Helical" evidence="2">
    <location>
        <begin position="229"/>
        <end position="249"/>
    </location>
</feature>
<evidence type="ECO:0000313" key="3">
    <source>
        <dbReference type="EMBL" id="MEE6260605.1"/>
    </source>
</evidence>
<gene>
    <name evidence="3" type="ORF">V1633_19145</name>
    <name evidence="4" type="ORF">V1633_26510</name>
</gene>
<dbReference type="PANTHER" id="PTHR39419:SF1">
    <property type="entry name" value="SLL0814 PROTEIN"/>
    <property type="match status" value="1"/>
</dbReference>
<evidence type="ECO:0000313" key="4">
    <source>
        <dbReference type="EMBL" id="MEE6262043.1"/>
    </source>
</evidence>
<feature type="region of interest" description="Disordered" evidence="1">
    <location>
        <begin position="274"/>
        <end position="324"/>
    </location>
</feature>
<feature type="region of interest" description="Disordered" evidence="1">
    <location>
        <begin position="1"/>
        <end position="22"/>
    </location>
</feature>
<dbReference type="PANTHER" id="PTHR39419">
    <property type="entry name" value="SLL0814 PROTEIN"/>
    <property type="match status" value="1"/>
</dbReference>
<dbReference type="InterPro" id="IPR007354">
    <property type="entry name" value="CruF-like"/>
</dbReference>
<feature type="transmembrane region" description="Helical" evidence="2">
    <location>
        <begin position="54"/>
        <end position="74"/>
    </location>
</feature>
<proteinExistence type="predicted"/>
<protein>
    <submittedName>
        <fullName evidence="4">Carotenoid biosynthesis protein</fullName>
    </submittedName>
</protein>
<sequence>MSRRPGRVFPPTDRKPAPAARPAGTLARRLPWLLLGVLVLAQIGYPLTGDTVRARLTVATVGLGYLLSVSHALLSRGPRTAAALVLVTTGGGLGVELLGVATGVPFGGYHYSGELGPKLAGVPLVIPLAWTWMAWPAWLAAVRLSRPGPGRVVLAAVGLAGWDVFLDPQMVAEGYWSWQDPDPALPGVPEVPVSNYLGWLLFATLLMSLLGPVAGRAARLPNGADPPMYALYLWTYLGSLLAHAVFLGLPASAGWGALAMAVVAGPLAVTLARRRHTRPHTASASAGATDSARAATSAPRTGAPSTGSVPSTTGGDTAASGRTG</sequence>
<dbReference type="Pfam" id="PF04240">
    <property type="entry name" value="Caroten_synth"/>
    <property type="match status" value="1"/>
</dbReference>
<dbReference type="EMBL" id="JAZGQK010000016">
    <property type="protein sequence ID" value="MEE6260605.1"/>
    <property type="molecule type" value="Genomic_DNA"/>
</dbReference>
<feature type="transmembrane region" description="Helical" evidence="2">
    <location>
        <begin position="255"/>
        <end position="272"/>
    </location>
</feature>
<evidence type="ECO:0000256" key="1">
    <source>
        <dbReference type="SAM" id="MobiDB-lite"/>
    </source>
</evidence>
<evidence type="ECO:0000256" key="2">
    <source>
        <dbReference type="SAM" id="Phobius"/>
    </source>
</evidence>
<name>A0ABU7RZS3_9ACTN</name>
<evidence type="ECO:0000313" key="5">
    <source>
        <dbReference type="Proteomes" id="UP001332243"/>
    </source>
</evidence>
<feature type="compositionally biased region" description="Polar residues" evidence="1">
    <location>
        <begin position="307"/>
        <end position="324"/>
    </location>
</feature>
<feature type="transmembrane region" description="Helical" evidence="2">
    <location>
        <begin position="196"/>
        <end position="217"/>
    </location>
</feature>
<keyword evidence="2" id="KW-0812">Transmembrane</keyword>
<keyword evidence="2" id="KW-0472">Membrane</keyword>
<comment type="caution">
    <text evidence="4">The sequence shown here is derived from an EMBL/GenBank/DDBJ whole genome shotgun (WGS) entry which is preliminary data.</text>
</comment>
<dbReference type="Proteomes" id="UP001332243">
    <property type="component" value="Unassembled WGS sequence"/>
</dbReference>